<dbReference type="PANTHER" id="PTHR11732">
    <property type="entry name" value="ALDO/KETO REDUCTASE"/>
    <property type="match status" value="1"/>
</dbReference>
<dbReference type="PIRSF" id="PIRSF000097">
    <property type="entry name" value="AKR"/>
    <property type="match status" value="1"/>
</dbReference>
<dbReference type="Pfam" id="PF00248">
    <property type="entry name" value="Aldo_ket_red"/>
    <property type="match status" value="1"/>
</dbReference>
<dbReference type="PRINTS" id="PR00069">
    <property type="entry name" value="ALDKETRDTASE"/>
</dbReference>
<dbReference type="InterPro" id="IPR023210">
    <property type="entry name" value="NADP_OxRdtase_dom"/>
</dbReference>
<dbReference type="Gene3D" id="3.20.20.100">
    <property type="entry name" value="NADP-dependent oxidoreductase domain"/>
    <property type="match status" value="1"/>
</dbReference>
<feature type="domain" description="NADP-dependent oxidoreductase" evidence="2">
    <location>
        <begin position="25"/>
        <end position="301"/>
    </location>
</feature>
<dbReference type="SUPFAM" id="SSF51430">
    <property type="entry name" value="NAD(P)-linked oxidoreductase"/>
    <property type="match status" value="1"/>
</dbReference>
<sequence length="331" mass="37669">MDLHPGSRICAGGVKIPFLNIGTWKATSEDHRNSLNVAFDLGYRSIRTWSGECKTIGPILREMFDTNKIRREDIFISAKLPSVGNRYEDVEDFMRRSLDSLQQDYVDLYEIGSPIGMIRKGDSFVPLDENGDILLDMKTDFVNTWKGMEEQVIAGRAKSIGLACFNQRQIQRILDHCTIKPANLSLELHVYCQQKELVSFCKNNGMSVTAEFPFGSPGLQQVLGGFEGDKKFVPSALKDPVIKDIARKHNKRPSQIILRYLIEYGVAVVIKSVKPRRLRECFDIFDFQLTREDFDRISELDRGEEGRNIGGSTCTGVLNQLERHPEFPWKS</sequence>
<proteinExistence type="predicted"/>
<evidence type="ECO:0000256" key="1">
    <source>
        <dbReference type="PIRSR" id="PIRSR000097-3"/>
    </source>
</evidence>
<feature type="site" description="Lowers pKa of active site Tyr" evidence="1">
    <location>
        <position position="79"/>
    </location>
</feature>
<dbReference type="Proteomes" id="UP001152798">
    <property type="component" value="Chromosome 1"/>
</dbReference>
<name>A0A9P0GZY5_NEZVI</name>
<evidence type="ECO:0000313" key="4">
    <source>
        <dbReference type="Proteomes" id="UP001152798"/>
    </source>
</evidence>
<protein>
    <recommendedName>
        <fullName evidence="2">NADP-dependent oxidoreductase domain-containing protein</fullName>
    </recommendedName>
</protein>
<evidence type="ECO:0000259" key="2">
    <source>
        <dbReference type="Pfam" id="PF00248"/>
    </source>
</evidence>
<dbReference type="AlphaFoldDB" id="A0A9P0GZY5"/>
<dbReference type="InterPro" id="IPR020471">
    <property type="entry name" value="AKR"/>
</dbReference>
<accession>A0A9P0GZY5</accession>
<gene>
    <name evidence="3" type="ORF">NEZAVI_LOCUS3193</name>
</gene>
<dbReference type="EMBL" id="OV725077">
    <property type="protein sequence ID" value="CAH1392353.1"/>
    <property type="molecule type" value="Genomic_DNA"/>
</dbReference>
<dbReference type="GO" id="GO:0016491">
    <property type="term" value="F:oxidoreductase activity"/>
    <property type="evidence" value="ECO:0007669"/>
    <property type="project" value="InterPro"/>
</dbReference>
<dbReference type="OrthoDB" id="48988at2759"/>
<evidence type="ECO:0000313" key="3">
    <source>
        <dbReference type="EMBL" id="CAH1392353.1"/>
    </source>
</evidence>
<organism evidence="3 4">
    <name type="scientific">Nezara viridula</name>
    <name type="common">Southern green stink bug</name>
    <name type="synonym">Cimex viridulus</name>
    <dbReference type="NCBI Taxonomy" id="85310"/>
    <lineage>
        <taxon>Eukaryota</taxon>
        <taxon>Metazoa</taxon>
        <taxon>Ecdysozoa</taxon>
        <taxon>Arthropoda</taxon>
        <taxon>Hexapoda</taxon>
        <taxon>Insecta</taxon>
        <taxon>Pterygota</taxon>
        <taxon>Neoptera</taxon>
        <taxon>Paraneoptera</taxon>
        <taxon>Hemiptera</taxon>
        <taxon>Heteroptera</taxon>
        <taxon>Panheteroptera</taxon>
        <taxon>Pentatomomorpha</taxon>
        <taxon>Pentatomoidea</taxon>
        <taxon>Pentatomidae</taxon>
        <taxon>Pentatominae</taxon>
        <taxon>Nezara</taxon>
    </lineage>
</organism>
<keyword evidence="4" id="KW-1185">Reference proteome</keyword>
<dbReference type="InterPro" id="IPR036812">
    <property type="entry name" value="NAD(P)_OxRdtase_dom_sf"/>
</dbReference>
<reference evidence="3" key="1">
    <citation type="submission" date="2022-01" db="EMBL/GenBank/DDBJ databases">
        <authorList>
            <person name="King R."/>
        </authorList>
    </citation>
    <scope>NUCLEOTIDE SEQUENCE</scope>
</reference>